<dbReference type="AlphaFoldDB" id="A0A1X2GWI5"/>
<keyword evidence="7" id="KW-1185">Reference proteome</keyword>
<dbReference type="SMART" id="SM00320">
    <property type="entry name" value="WD40"/>
    <property type="match status" value="4"/>
</dbReference>
<proteinExistence type="inferred from homology"/>
<dbReference type="Pfam" id="PF00400">
    <property type="entry name" value="WD40"/>
    <property type="match status" value="1"/>
</dbReference>
<accession>A0A1X2GWI5</accession>
<evidence type="ECO:0000313" key="6">
    <source>
        <dbReference type="EMBL" id="ORX62359.1"/>
    </source>
</evidence>
<sequence>MVEAQDTSCVYGLRQQARSLTPVAASTEKSKFLLGSLGTKNNVVCLLEYDDDQHTTSSILFAHPDEVWDIASCPANEDLFMTCHSPVSVRPSVKQATLWKKTQQDRAGSLESLLTLDYAAEKAWWNSDGQSLIAIDKATLYHTHIDHTSASTPLMITTDCMFDTTTSLSTSLPTLQNATWNPHKPEVVTVGGQSIAGWDLRAGTNTFLRRQAHASTIRALDCNANKPYHLATGGDDAKVRLWDTRQLTEPLTTLENHTHWVWSVAFNKFYDQVLLTSSSDTLVQLQNVVSASSASYLEHESSDSEGEHEADHKQVDGLMATFEQHEDSVYSVAWSPADTWTFASLSYAGRVVISQVPTQEKFKILGV</sequence>
<keyword evidence="2 4" id="KW-0853">WD repeat</keyword>
<dbReference type="InterPro" id="IPR001680">
    <property type="entry name" value="WD40_rpt"/>
</dbReference>
<dbReference type="OrthoDB" id="427795at2759"/>
<feature type="repeat" description="WD" evidence="4">
    <location>
        <begin position="210"/>
        <end position="252"/>
    </location>
</feature>
<dbReference type="PANTHER" id="PTHR14205:SF15">
    <property type="entry name" value="EARP AND GARP COMPLEX-INTERACTING PROTEIN 1"/>
    <property type="match status" value="1"/>
</dbReference>
<keyword evidence="3" id="KW-0677">Repeat</keyword>
<evidence type="ECO:0000256" key="2">
    <source>
        <dbReference type="ARBA" id="ARBA00022574"/>
    </source>
</evidence>
<evidence type="ECO:0000256" key="3">
    <source>
        <dbReference type="ARBA" id="ARBA00022737"/>
    </source>
</evidence>
<evidence type="ECO:0000256" key="4">
    <source>
        <dbReference type="PROSITE-ProRule" id="PRU00221"/>
    </source>
</evidence>
<dbReference type="PROSITE" id="PS50082">
    <property type="entry name" value="WD_REPEATS_2"/>
    <property type="match status" value="1"/>
</dbReference>
<organism evidence="6 7">
    <name type="scientific">Hesseltinella vesiculosa</name>
    <dbReference type="NCBI Taxonomy" id="101127"/>
    <lineage>
        <taxon>Eukaryota</taxon>
        <taxon>Fungi</taxon>
        <taxon>Fungi incertae sedis</taxon>
        <taxon>Mucoromycota</taxon>
        <taxon>Mucoromycotina</taxon>
        <taxon>Mucoromycetes</taxon>
        <taxon>Mucorales</taxon>
        <taxon>Cunninghamellaceae</taxon>
        <taxon>Hesseltinella</taxon>
    </lineage>
</organism>
<dbReference type="EMBL" id="MCGT01000002">
    <property type="protein sequence ID" value="ORX62359.1"/>
    <property type="molecule type" value="Genomic_DNA"/>
</dbReference>
<dbReference type="GO" id="GO:0016567">
    <property type="term" value="P:protein ubiquitination"/>
    <property type="evidence" value="ECO:0007669"/>
    <property type="project" value="TreeGrafter"/>
</dbReference>
<dbReference type="STRING" id="101127.A0A1X2GWI5"/>
<dbReference type="InterPro" id="IPR015943">
    <property type="entry name" value="WD40/YVTN_repeat-like_dom_sf"/>
</dbReference>
<comment type="caution">
    <text evidence="6">The sequence shown here is derived from an EMBL/GenBank/DDBJ whole genome shotgun (WGS) entry which is preliminary data.</text>
</comment>
<evidence type="ECO:0000256" key="1">
    <source>
        <dbReference type="ARBA" id="ARBA00005672"/>
    </source>
</evidence>
<protein>
    <submittedName>
        <fullName evidence="6">WD40 repeat-like protein</fullName>
    </submittedName>
</protein>
<dbReference type="PROSITE" id="PS50294">
    <property type="entry name" value="WD_REPEATS_REGION"/>
    <property type="match status" value="1"/>
</dbReference>
<name>A0A1X2GWI5_9FUNG</name>
<reference evidence="6 7" key="1">
    <citation type="submission" date="2016-07" db="EMBL/GenBank/DDBJ databases">
        <title>Pervasive Adenine N6-methylation of Active Genes in Fungi.</title>
        <authorList>
            <consortium name="DOE Joint Genome Institute"/>
            <person name="Mondo S.J."/>
            <person name="Dannebaum R.O."/>
            <person name="Kuo R.C."/>
            <person name="Labutti K."/>
            <person name="Haridas S."/>
            <person name="Kuo A."/>
            <person name="Salamov A."/>
            <person name="Ahrendt S.R."/>
            <person name="Lipzen A."/>
            <person name="Sullivan W."/>
            <person name="Andreopoulos W.B."/>
            <person name="Clum A."/>
            <person name="Lindquist E."/>
            <person name="Daum C."/>
            <person name="Ramamoorthy G.K."/>
            <person name="Gryganskyi A."/>
            <person name="Culley D."/>
            <person name="Magnuson J.K."/>
            <person name="James T.Y."/>
            <person name="O'Malley M.A."/>
            <person name="Stajich J.E."/>
            <person name="Spatafora J.W."/>
            <person name="Visel A."/>
            <person name="Grigoriev I.V."/>
        </authorList>
    </citation>
    <scope>NUCLEOTIDE SEQUENCE [LARGE SCALE GENOMIC DNA]</scope>
    <source>
        <strain evidence="6 7">NRRL 3301</strain>
    </source>
</reference>
<dbReference type="PANTHER" id="PTHR14205">
    <property type="entry name" value="WD-REPEAT PROTEIN"/>
    <property type="match status" value="1"/>
</dbReference>
<evidence type="ECO:0000259" key="5">
    <source>
        <dbReference type="Pfam" id="PF23609"/>
    </source>
</evidence>
<dbReference type="SUPFAM" id="SSF50978">
    <property type="entry name" value="WD40 repeat-like"/>
    <property type="match status" value="1"/>
</dbReference>
<dbReference type="Pfam" id="PF23609">
    <property type="entry name" value="Beta-prop_EIPR1"/>
    <property type="match status" value="1"/>
</dbReference>
<dbReference type="PROSITE" id="PS00678">
    <property type="entry name" value="WD_REPEATS_1"/>
    <property type="match status" value="1"/>
</dbReference>
<dbReference type="InterPro" id="IPR059104">
    <property type="entry name" value="Beta-prop_EIPR1-like"/>
</dbReference>
<dbReference type="InterPro" id="IPR036322">
    <property type="entry name" value="WD40_repeat_dom_sf"/>
</dbReference>
<gene>
    <name evidence="6" type="ORF">DM01DRAFT_1331791</name>
</gene>
<dbReference type="InterPro" id="IPR019775">
    <property type="entry name" value="WD40_repeat_CS"/>
</dbReference>
<dbReference type="Gene3D" id="2.130.10.10">
    <property type="entry name" value="YVTN repeat-like/Quinoprotein amine dehydrogenase"/>
    <property type="match status" value="1"/>
</dbReference>
<dbReference type="Proteomes" id="UP000242146">
    <property type="component" value="Unassembled WGS sequence"/>
</dbReference>
<comment type="similarity">
    <text evidence="1">Belongs to the WD repeat EIPR1 family.</text>
</comment>
<feature type="domain" description="EIPR1-like beta-propeller" evidence="5">
    <location>
        <begin position="7"/>
        <end position="285"/>
    </location>
</feature>
<dbReference type="InterPro" id="IPR040323">
    <property type="entry name" value="EIPR1"/>
</dbReference>
<evidence type="ECO:0000313" key="7">
    <source>
        <dbReference type="Proteomes" id="UP000242146"/>
    </source>
</evidence>